<gene>
    <name evidence="2" type="ORF">SNAT2548_LOCUS9887</name>
</gene>
<feature type="region of interest" description="Disordered" evidence="1">
    <location>
        <begin position="87"/>
        <end position="136"/>
    </location>
</feature>
<evidence type="ECO:0000313" key="3">
    <source>
        <dbReference type="Proteomes" id="UP000604046"/>
    </source>
</evidence>
<keyword evidence="3" id="KW-1185">Reference proteome</keyword>
<evidence type="ECO:0000313" key="2">
    <source>
        <dbReference type="EMBL" id="CAE7234366.1"/>
    </source>
</evidence>
<organism evidence="2 3">
    <name type="scientific">Symbiodinium natans</name>
    <dbReference type="NCBI Taxonomy" id="878477"/>
    <lineage>
        <taxon>Eukaryota</taxon>
        <taxon>Sar</taxon>
        <taxon>Alveolata</taxon>
        <taxon>Dinophyceae</taxon>
        <taxon>Suessiales</taxon>
        <taxon>Symbiodiniaceae</taxon>
        <taxon>Symbiodinium</taxon>
    </lineage>
</organism>
<accession>A0A812KVR2</accession>
<dbReference type="OrthoDB" id="419580at2759"/>
<reference evidence="2" key="1">
    <citation type="submission" date="2021-02" db="EMBL/GenBank/DDBJ databases">
        <authorList>
            <person name="Dougan E. K."/>
            <person name="Rhodes N."/>
            <person name="Thang M."/>
            <person name="Chan C."/>
        </authorList>
    </citation>
    <scope>NUCLEOTIDE SEQUENCE</scope>
</reference>
<dbReference type="Proteomes" id="UP000604046">
    <property type="component" value="Unassembled WGS sequence"/>
</dbReference>
<dbReference type="EMBL" id="CAJNDS010000791">
    <property type="protein sequence ID" value="CAE7234366.1"/>
    <property type="molecule type" value="Genomic_DNA"/>
</dbReference>
<evidence type="ECO:0000256" key="1">
    <source>
        <dbReference type="SAM" id="MobiDB-lite"/>
    </source>
</evidence>
<dbReference type="AlphaFoldDB" id="A0A812KVR2"/>
<proteinExistence type="predicted"/>
<protein>
    <submittedName>
        <fullName evidence="2">Uncharacterized protein</fullName>
    </submittedName>
</protein>
<comment type="caution">
    <text evidence="2">The sequence shown here is derived from an EMBL/GenBank/DDBJ whole genome shotgun (WGS) entry which is preliminary data.</text>
</comment>
<feature type="compositionally biased region" description="Low complexity" evidence="1">
    <location>
        <begin position="89"/>
        <end position="111"/>
    </location>
</feature>
<feature type="compositionally biased region" description="Pro residues" evidence="1">
    <location>
        <begin position="121"/>
        <end position="131"/>
    </location>
</feature>
<sequence length="477" mass="52505">MEGHRGCWSCLWPWKLNPSGQVGGISRGQVSRLLEYGAVITFETSEGRKEGWLHPSHLSASRNGPCFVKIVGPSGAMLKLAVHLEESAKASPTTPTSTRPSSARATPSPSDTAEESDEQPMRPPPPLPQPKDPFDDVEFGEFVQAAPQCSAPVRQLSAAPQLLEVSAQKYRDEAGNSALQLTLFPGLLQRLSPYLQVQGYTQLRATGSSVGSVLHKKALISHLLCLMQPERPDVFAAAGEWCKETNRSERFWDDLGWKGSTLKAGKEGIWAFFRALKKWRKMEPTIMLPVAKNLKSHCCHPEPEIANNAQRIMAVCAGCLFSIRGQGPAVKSIRHLFARDMIYWLQHADDDDRADICGELSRCGPHLLGRFNKACAAELVEACKPGNGDVCRSNARKALTVFVENDAALHPFVWPLIEELRWALPPDEKREIHRMRARILLTGACQSASDAWHAGLAAKKMVSKALQDCFQACPSCT</sequence>
<name>A0A812KVR2_9DINO</name>